<sequence length="679" mass="75494">MAEGPTPQQQFLFLFKSKGITLPESFDDPTMTPFKMMVDLTELVVPLEGQNLVVLAMLLLNGPYRLALAQDQITLLNDKLVAVIYEMMPHPPRNLAAQDFRSVDGADRLGAANMPYAKSVISNPRSDKEPPLPSPQEVFNKLMLREQTFDTDGKRTEKVVDNPDGLSALTFAYGTLVVHSVFRSGLADPKINETSSFFDLSPLYGDDIKEQLSVRNRNGRGLLAPDCFVDDRMLSLPPAAAALLVIFNRNHNHIAGELLEKESVARKWDDPSDLQWDTKKRNKQDDEIFELARLINCVHFVNIVITDYVGGIMGRTKGGGGWPLDAKVFDRIDLPDRAITYANAQKKDDEKNKFQKASHVSRGDGNLVSIEFNTLYRWHATLSEKDVQWTEGLIASVLGHDQFDKVSPMDFVRAVRMAEPLNKDPKQSTFNFLKRNVKTNKFDDNALAKIIFDATDAPAGAFRAKGSPLDMLIYGIQSWVSLMSWAYKGPGRWGECSSTCTMNEFREWLGLPKYTSFKEWNEDPVISAAASDLYGHIDRLELYPGLHAEGVVGDGFGNYAGNPLRVSTMRNGLLLDAVSLIRGDRFFTTAFNEDNYTKTGFADVQRNTANKAYGGCIHKLLMRTLPAQFPEDSVYTWFPMTTPPVMKAALANSEGWCFTRPAVPPAAAAAAAVAVPVAK</sequence>
<dbReference type="GO" id="GO:0006631">
    <property type="term" value="P:fatty acid metabolic process"/>
    <property type="evidence" value="ECO:0007669"/>
    <property type="project" value="UniProtKB-ARBA"/>
</dbReference>
<keyword evidence="5" id="KW-0575">Peroxidase</keyword>
<dbReference type="GO" id="GO:0051213">
    <property type="term" value="F:dioxygenase activity"/>
    <property type="evidence" value="ECO:0007669"/>
    <property type="project" value="UniProtKB-KW"/>
</dbReference>
<dbReference type="Pfam" id="PF03098">
    <property type="entry name" value="An_peroxidase"/>
    <property type="match status" value="1"/>
</dbReference>
<dbReference type="EMBL" id="KV417506">
    <property type="protein sequence ID" value="KZP27973.1"/>
    <property type="molecule type" value="Genomic_DNA"/>
</dbReference>
<name>A0A166R6Z9_9AGAM</name>
<keyword evidence="3" id="KW-0560">Oxidoreductase</keyword>
<dbReference type="STRING" id="436010.A0A166R6Z9"/>
<reference evidence="5 6" key="1">
    <citation type="journal article" date="2016" name="Mol. Biol. Evol.">
        <title>Comparative Genomics of Early-Diverging Mushroom-Forming Fungi Provides Insights into the Origins of Lignocellulose Decay Capabilities.</title>
        <authorList>
            <person name="Nagy L.G."/>
            <person name="Riley R."/>
            <person name="Tritt A."/>
            <person name="Adam C."/>
            <person name="Daum C."/>
            <person name="Floudas D."/>
            <person name="Sun H."/>
            <person name="Yadav J.S."/>
            <person name="Pangilinan J."/>
            <person name="Larsson K.H."/>
            <person name="Matsuura K."/>
            <person name="Barry K."/>
            <person name="Labutti K."/>
            <person name="Kuo R."/>
            <person name="Ohm R.A."/>
            <person name="Bhattacharya S.S."/>
            <person name="Shirouzu T."/>
            <person name="Yoshinaga Y."/>
            <person name="Martin F.M."/>
            <person name="Grigoriev I.V."/>
            <person name="Hibbett D.S."/>
        </authorList>
    </citation>
    <scope>NUCLEOTIDE SEQUENCE [LARGE SCALE GENOMIC DNA]</scope>
    <source>
        <strain evidence="5 6">CBS 109695</strain>
    </source>
</reference>
<keyword evidence="1" id="KW-0479">Metal-binding</keyword>
<gene>
    <name evidence="5" type="ORF">FIBSPDRAFT_998043</name>
</gene>
<evidence type="ECO:0000313" key="5">
    <source>
        <dbReference type="EMBL" id="KZP27973.1"/>
    </source>
</evidence>
<dbReference type="AlphaFoldDB" id="A0A166R6Z9"/>
<dbReference type="Proteomes" id="UP000076532">
    <property type="component" value="Unassembled WGS sequence"/>
</dbReference>
<dbReference type="SUPFAM" id="SSF48113">
    <property type="entry name" value="Heme-dependent peroxidases"/>
    <property type="match status" value="1"/>
</dbReference>
<keyword evidence="6" id="KW-1185">Reference proteome</keyword>
<dbReference type="GO" id="GO:0020037">
    <property type="term" value="F:heme binding"/>
    <property type="evidence" value="ECO:0007669"/>
    <property type="project" value="InterPro"/>
</dbReference>
<dbReference type="GO" id="GO:0006979">
    <property type="term" value="P:response to oxidative stress"/>
    <property type="evidence" value="ECO:0007669"/>
    <property type="project" value="InterPro"/>
</dbReference>
<dbReference type="OrthoDB" id="823504at2759"/>
<dbReference type="PANTHER" id="PTHR11903">
    <property type="entry name" value="PROSTAGLANDIN G/H SYNTHASE"/>
    <property type="match status" value="1"/>
</dbReference>
<dbReference type="GO" id="GO:0004601">
    <property type="term" value="F:peroxidase activity"/>
    <property type="evidence" value="ECO:0007669"/>
    <property type="project" value="UniProtKB-KW"/>
</dbReference>
<organism evidence="5 6">
    <name type="scientific">Athelia psychrophila</name>
    <dbReference type="NCBI Taxonomy" id="1759441"/>
    <lineage>
        <taxon>Eukaryota</taxon>
        <taxon>Fungi</taxon>
        <taxon>Dikarya</taxon>
        <taxon>Basidiomycota</taxon>
        <taxon>Agaricomycotina</taxon>
        <taxon>Agaricomycetes</taxon>
        <taxon>Agaricomycetidae</taxon>
        <taxon>Atheliales</taxon>
        <taxon>Atheliaceae</taxon>
        <taxon>Athelia</taxon>
    </lineage>
</organism>
<evidence type="ECO:0000256" key="2">
    <source>
        <dbReference type="ARBA" id="ARBA00022964"/>
    </source>
</evidence>
<proteinExistence type="predicted"/>
<dbReference type="Gene3D" id="1.10.640.10">
    <property type="entry name" value="Haem peroxidase domain superfamily, animal type"/>
    <property type="match status" value="1"/>
</dbReference>
<keyword evidence="4" id="KW-0408">Iron</keyword>
<evidence type="ECO:0000256" key="1">
    <source>
        <dbReference type="ARBA" id="ARBA00022723"/>
    </source>
</evidence>
<protein>
    <submittedName>
        <fullName evidence="5">Heme peroxidase</fullName>
    </submittedName>
</protein>
<dbReference type="PANTHER" id="PTHR11903:SF37">
    <property type="entry name" value="PSI-PRODUCING OXYGENASE A"/>
    <property type="match status" value="1"/>
</dbReference>
<dbReference type="InterPro" id="IPR010255">
    <property type="entry name" value="Haem_peroxidase_sf"/>
</dbReference>
<evidence type="ECO:0000256" key="3">
    <source>
        <dbReference type="ARBA" id="ARBA00023002"/>
    </source>
</evidence>
<dbReference type="InterPro" id="IPR037120">
    <property type="entry name" value="Haem_peroxidase_sf_animal"/>
</dbReference>
<dbReference type="GO" id="GO:0046872">
    <property type="term" value="F:metal ion binding"/>
    <property type="evidence" value="ECO:0007669"/>
    <property type="project" value="UniProtKB-KW"/>
</dbReference>
<dbReference type="InterPro" id="IPR019791">
    <property type="entry name" value="Haem_peroxidase_animal"/>
</dbReference>
<dbReference type="PROSITE" id="PS50292">
    <property type="entry name" value="PEROXIDASE_3"/>
    <property type="match status" value="1"/>
</dbReference>
<keyword evidence="2" id="KW-0223">Dioxygenase</keyword>
<evidence type="ECO:0000256" key="4">
    <source>
        <dbReference type="ARBA" id="ARBA00023004"/>
    </source>
</evidence>
<dbReference type="InterPro" id="IPR050783">
    <property type="entry name" value="Oxylipin_biosynth_metab"/>
</dbReference>
<accession>A0A166R6Z9</accession>
<evidence type="ECO:0000313" key="6">
    <source>
        <dbReference type="Proteomes" id="UP000076532"/>
    </source>
</evidence>